<dbReference type="EMBL" id="JADOXO010000021">
    <property type="protein sequence ID" value="KAF9819256.1"/>
    <property type="molecule type" value="Genomic_DNA"/>
</dbReference>
<feature type="compositionally biased region" description="Polar residues" evidence="1">
    <location>
        <begin position="123"/>
        <end position="135"/>
    </location>
</feature>
<reference evidence="2" key="1">
    <citation type="submission" date="2020-11" db="EMBL/GenBank/DDBJ databases">
        <authorList>
            <person name="Koelle M."/>
            <person name="Horta M.A.C."/>
            <person name="Nowrousian M."/>
            <person name="Ohm R.A."/>
            <person name="Benz P."/>
            <person name="Pilgard A."/>
        </authorList>
    </citation>
    <scope>NUCLEOTIDE SEQUENCE</scope>
    <source>
        <strain evidence="2">FPRL280</strain>
    </source>
</reference>
<accession>A0A8H7P7Y5</accession>
<name>A0A8H7P7Y5_9APHY</name>
<protein>
    <submittedName>
        <fullName evidence="2">Uncharacterized protein</fullName>
    </submittedName>
</protein>
<reference evidence="2" key="2">
    <citation type="journal article" name="Front. Microbiol.">
        <title>Degradative Capacity of Two Strains of Rhodonia placenta: From Phenotype to Genotype.</title>
        <authorList>
            <person name="Kolle M."/>
            <person name="Horta M.A.C."/>
            <person name="Nowrousian M."/>
            <person name="Ohm R.A."/>
            <person name="Benz J.P."/>
            <person name="Pilgard A."/>
        </authorList>
    </citation>
    <scope>NUCLEOTIDE SEQUENCE</scope>
    <source>
        <strain evidence="2">FPRL280</strain>
    </source>
</reference>
<sequence>MSGESITSQRHNDYVGGDASQGRIPGANKATTGHQYASVFPKENRPEEHLPPPTGRDAPPAADVPPQGRNIRQIIPGDQQQNVTSDDRSHLERLTAARTIDAPFPLPPAPGSHTVIDRDPFATPTTAGDTLTGATSADVYNGLGHPGSGMSSAEAHHDGREHRKRQGQGVSTFGSGEIPRE</sequence>
<evidence type="ECO:0000256" key="1">
    <source>
        <dbReference type="SAM" id="MobiDB-lite"/>
    </source>
</evidence>
<feature type="region of interest" description="Disordered" evidence="1">
    <location>
        <begin position="1"/>
        <end position="181"/>
    </location>
</feature>
<organism evidence="2 3">
    <name type="scientific">Rhodonia placenta</name>
    <dbReference type="NCBI Taxonomy" id="104341"/>
    <lineage>
        <taxon>Eukaryota</taxon>
        <taxon>Fungi</taxon>
        <taxon>Dikarya</taxon>
        <taxon>Basidiomycota</taxon>
        <taxon>Agaricomycotina</taxon>
        <taxon>Agaricomycetes</taxon>
        <taxon>Polyporales</taxon>
        <taxon>Adustoporiaceae</taxon>
        <taxon>Rhodonia</taxon>
    </lineage>
</organism>
<gene>
    <name evidence="2" type="ORF">IEO21_02295</name>
</gene>
<evidence type="ECO:0000313" key="2">
    <source>
        <dbReference type="EMBL" id="KAF9819256.1"/>
    </source>
</evidence>
<dbReference type="Proteomes" id="UP000639403">
    <property type="component" value="Unassembled WGS sequence"/>
</dbReference>
<comment type="caution">
    <text evidence="2">The sequence shown here is derived from an EMBL/GenBank/DDBJ whole genome shotgun (WGS) entry which is preliminary data.</text>
</comment>
<proteinExistence type="predicted"/>
<evidence type="ECO:0000313" key="3">
    <source>
        <dbReference type="Proteomes" id="UP000639403"/>
    </source>
</evidence>
<dbReference type="AlphaFoldDB" id="A0A8H7P7Y5"/>
<feature type="compositionally biased region" description="Basic and acidic residues" evidence="1">
    <location>
        <begin position="85"/>
        <end position="95"/>
    </location>
</feature>